<dbReference type="PANTHER" id="PTHR12534:SF0">
    <property type="entry name" value="SMALL RIBOSOMAL SUBUNIT PROTEIN US2M"/>
    <property type="match status" value="1"/>
</dbReference>
<dbReference type="InterPro" id="IPR001865">
    <property type="entry name" value="Ribosomal_uS2"/>
</dbReference>
<proteinExistence type="inferred from homology"/>
<organism evidence="2 3">
    <name type="scientific">Steinernema glaseri</name>
    <dbReference type="NCBI Taxonomy" id="37863"/>
    <lineage>
        <taxon>Eukaryota</taxon>
        <taxon>Metazoa</taxon>
        <taxon>Ecdysozoa</taxon>
        <taxon>Nematoda</taxon>
        <taxon>Chromadorea</taxon>
        <taxon>Rhabditida</taxon>
        <taxon>Tylenchina</taxon>
        <taxon>Panagrolaimomorpha</taxon>
        <taxon>Strongyloidoidea</taxon>
        <taxon>Steinernematidae</taxon>
        <taxon>Steinernema</taxon>
    </lineage>
</organism>
<comment type="similarity">
    <text evidence="1">Belongs to the universal ribosomal protein uS2 family.</text>
</comment>
<reference evidence="3" key="1">
    <citation type="submission" date="2016-11" db="UniProtKB">
        <authorList>
            <consortium name="WormBaseParasite"/>
        </authorList>
    </citation>
    <scope>IDENTIFICATION</scope>
</reference>
<dbReference type="GO" id="GO:0003735">
    <property type="term" value="F:structural constituent of ribosome"/>
    <property type="evidence" value="ECO:0007669"/>
    <property type="project" value="InterPro"/>
</dbReference>
<accession>A0A1I7YKS0</accession>
<dbReference type="Pfam" id="PF00318">
    <property type="entry name" value="Ribosomal_S2"/>
    <property type="match status" value="1"/>
</dbReference>
<evidence type="ECO:0000256" key="1">
    <source>
        <dbReference type="ARBA" id="ARBA00006242"/>
    </source>
</evidence>
<dbReference type="InterPro" id="IPR023591">
    <property type="entry name" value="Ribosomal_uS2_flav_dom_sf"/>
</dbReference>
<evidence type="ECO:0000313" key="3">
    <source>
        <dbReference type="WBParaSite" id="L893_g17339.t1"/>
    </source>
</evidence>
<dbReference type="GO" id="GO:0006412">
    <property type="term" value="P:translation"/>
    <property type="evidence" value="ECO:0007669"/>
    <property type="project" value="InterPro"/>
</dbReference>
<dbReference type="AlphaFoldDB" id="A0A1I7YKS0"/>
<dbReference type="InterPro" id="IPR005706">
    <property type="entry name" value="Ribosomal_uS2_bac/mit/plastid"/>
</dbReference>
<dbReference type="PANTHER" id="PTHR12534">
    <property type="entry name" value="30S RIBOSOMAL PROTEIN S2 PROKARYOTIC AND ORGANELLAR"/>
    <property type="match status" value="1"/>
</dbReference>
<dbReference type="Gene3D" id="3.40.50.10490">
    <property type="entry name" value="Glucose-6-phosphate isomerase like protein, domain 1"/>
    <property type="match status" value="1"/>
</dbReference>
<dbReference type="WBParaSite" id="L893_g17339.t1">
    <property type="protein sequence ID" value="L893_g17339.t1"/>
    <property type="gene ID" value="L893_g17339"/>
</dbReference>
<dbReference type="SUPFAM" id="SSF52313">
    <property type="entry name" value="Ribosomal protein S2"/>
    <property type="match status" value="1"/>
</dbReference>
<protein>
    <submittedName>
        <fullName evidence="3">AAA_34 domain-containing protein</fullName>
    </submittedName>
</protein>
<dbReference type="Proteomes" id="UP000095287">
    <property type="component" value="Unplaced"/>
</dbReference>
<keyword evidence="2" id="KW-1185">Reference proteome</keyword>
<sequence length="256" mass="29281">MFPTVASEILRTFLLLQCETRLSLNESLQQLSTRQSTTQLHELSGMQTPKQLEAGSKRQRGCQKVASCLCSSISLIHVAQVGTLNNNMKWALFGQRLGFCVFDLDITKEYMNEVQRMAADVGQYSHTEKWQDGTLTNTKRERDILLSSKLRRWRSPLLESSTRIRVCAGLRYTQFLMCEKMCENLEIISTLNRYVDLHDMPLEPNYVTYLIPGNDDSTTAIRYYTRMFCDAINRGKNARHGIEMASSEKLPSLSMG</sequence>
<name>A0A1I7YKS0_9BILA</name>
<evidence type="ECO:0000313" key="2">
    <source>
        <dbReference type="Proteomes" id="UP000095287"/>
    </source>
</evidence>
<dbReference type="GO" id="GO:0005763">
    <property type="term" value="C:mitochondrial small ribosomal subunit"/>
    <property type="evidence" value="ECO:0007669"/>
    <property type="project" value="TreeGrafter"/>
</dbReference>